<evidence type="ECO:0000256" key="4">
    <source>
        <dbReference type="ARBA" id="ARBA00023204"/>
    </source>
</evidence>
<accession>A0ABN8MFA3</accession>
<evidence type="ECO:0000313" key="9">
    <source>
        <dbReference type="Proteomes" id="UP001159427"/>
    </source>
</evidence>
<keyword evidence="5" id="KW-0539">Nucleus</keyword>
<dbReference type="CDD" id="cd22716">
    <property type="entry name" value="FHA_APTX_PNKP"/>
    <property type="match status" value="1"/>
</dbReference>
<proteinExistence type="predicted"/>
<keyword evidence="9" id="KW-1185">Reference proteome</keyword>
<protein>
    <recommendedName>
        <fullName evidence="7">PNK FHA domain-containing protein</fullName>
    </recommendedName>
</protein>
<evidence type="ECO:0000256" key="5">
    <source>
        <dbReference type="ARBA" id="ARBA00023242"/>
    </source>
</evidence>
<evidence type="ECO:0000313" key="8">
    <source>
        <dbReference type="EMBL" id="CAH3027157.1"/>
    </source>
</evidence>
<keyword evidence="4" id="KW-0234">DNA repair</keyword>
<dbReference type="InterPro" id="IPR008984">
    <property type="entry name" value="SMAD_FHA_dom_sf"/>
</dbReference>
<sequence length="228" mass="25112">MECLAICCQKSHDPIVLPDGESILLGRGPLTRITDKKCSRNQVQLTANYARKEVQVTQLGNNSSSVGGKTLNKGGSVCLGPGGTFCILGDHYRHFIHFNATTSLGRNDAEGEPSAKKARYDTLSDSDEDHLTSEDLEDIGREFGQEMVEKIQKTNKNKDDSNKNAKKEDLITSRSVLKDSWEDIDQKLIVFTRSGIKARSKIAGFDLDSTLITTQSGKVFAASITDWR</sequence>
<dbReference type="PANTHER" id="PTHR12083">
    <property type="entry name" value="BIFUNCTIONAL POLYNUCLEOTIDE PHOSPHATASE/KINASE"/>
    <property type="match status" value="1"/>
</dbReference>
<dbReference type="Proteomes" id="UP001159427">
    <property type="component" value="Unassembled WGS sequence"/>
</dbReference>
<dbReference type="Pfam" id="PF08645">
    <property type="entry name" value="PNK3P"/>
    <property type="match status" value="1"/>
</dbReference>
<comment type="caution">
    <text evidence="8">The sequence shown here is derived from an EMBL/GenBank/DDBJ whole genome shotgun (WGS) entry which is preliminary data.</text>
</comment>
<organism evidence="8 9">
    <name type="scientific">Porites evermanni</name>
    <dbReference type="NCBI Taxonomy" id="104178"/>
    <lineage>
        <taxon>Eukaryota</taxon>
        <taxon>Metazoa</taxon>
        <taxon>Cnidaria</taxon>
        <taxon>Anthozoa</taxon>
        <taxon>Hexacorallia</taxon>
        <taxon>Scleractinia</taxon>
        <taxon>Fungiina</taxon>
        <taxon>Poritidae</taxon>
        <taxon>Porites</taxon>
    </lineage>
</organism>
<dbReference type="InterPro" id="IPR013954">
    <property type="entry name" value="PNK3P"/>
</dbReference>
<dbReference type="Gene3D" id="2.60.200.20">
    <property type="match status" value="1"/>
</dbReference>
<keyword evidence="2" id="KW-0227">DNA damage</keyword>
<evidence type="ECO:0000256" key="2">
    <source>
        <dbReference type="ARBA" id="ARBA00022763"/>
    </source>
</evidence>
<dbReference type="EMBL" id="CALNXI010000440">
    <property type="protein sequence ID" value="CAH3027157.1"/>
    <property type="molecule type" value="Genomic_DNA"/>
</dbReference>
<dbReference type="Pfam" id="PF17913">
    <property type="entry name" value="FHA_2"/>
    <property type="match status" value="1"/>
</dbReference>
<keyword evidence="3" id="KW-0378">Hydrolase</keyword>
<name>A0ABN8MFA3_9CNID</name>
<dbReference type="PANTHER" id="PTHR12083:SF9">
    <property type="entry name" value="BIFUNCTIONAL POLYNUCLEOTIDE PHOSPHATASE_KINASE"/>
    <property type="match status" value="1"/>
</dbReference>
<dbReference type="SUPFAM" id="SSF49879">
    <property type="entry name" value="SMAD/FHA domain"/>
    <property type="match status" value="1"/>
</dbReference>
<dbReference type="Gene3D" id="3.40.50.1000">
    <property type="entry name" value="HAD superfamily/HAD-like"/>
    <property type="match status" value="1"/>
</dbReference>
<evidence type="ECO:0000256" key="3">
    <source>
        <dbReference type="ARBA" id="ARBA00022801"/>
    </source>
</evidence>
<gene>
    <name evidence="8" type="ORF">PEVE_00030968</name>
</gene>
<evidence type="ECO:0000256" key="6">
    <source>
        <dbReference type="SAM" id="MobiDB-lite"/>
    </source>
</evidence>
<reference evidence="8 9" key="1">
    <citation type="submission" date="2022-05" db="EMBL/GenBank/DDBJ databases">
        <authorList>
            <consortium name="Genoscope - CEA"/>
            <person name="William W."/>
        </authorList>
    </citation>
    <scope>NUCLEOTIDE SEQUENCE [LARGE SCALE GENOMIC DNA]</scope>
</reference>
<feature type="domain" description="PNK FHA" evidence="7">
    <location>
        <begin position="3"/>
        <end position="73"/>
    </location>
</feature>
<feature type="compositionally biased region" description="Basic and acidic residues" evidence="6">
    <location>
        <begin position="107"/>
        <end position="122"/>
    </location>
</feature>
<evidence type="ECO:0000256" key="1">
    <source>
        <dbReference type="ARBA" id="ARBA00004123"/>
    </source>
</evidence>
<dbReference type="InterPro" id="IPR023214">
    <property type="entry name" value="HAD_sf"/>
</dbReference>
<comment type="subcellular location">
    <subcellularLocation>
        <location evidence="1">Nucleus</location>
    </subcellularLocation>
</comment>
<evidence type="ECO:0000259" key="7">
    <source>
        <dbReference type="Pfam" id="PF17913"/>
    </source>
</evidence>
<feature type="region of interest" description="Disordered" evidence="6">
    <location>
        <begin position="104"/>
        <end position="131"/>
    </location>
</feature>
<dbReference type="InterPro" id="IPR041388">
    <property type="entry name" value="FHA_2"/>
</dbReference>